<dbReference type="SUPFAM" id="SSF53756">
    <property type="entry name" value="UDP-Glycosyltransferase/glycogen phosphorylase"/>
    <property type="match status" value="1"/>
</dbReference>
<accession>A0A4R6YY07</accession>
<dbReference type="GO" id="GO:0009245">
    <property type="term" value="P:lipid A biosynthetic process"/>
    <property type="evidence" value="ECO:0007669"/>
    <property type="project" value="UniProtKB-UniRule"/>
</dbReference>
<organism evidence="12 13">
    <name type="scientific">Tahibacter aquaticus</name>
    <dbReference type="NCBI Taxonomy" id="520092"/>
    <lineage>
        <taxon>Bacteria</taxon>
        <taxon>Pseudomonadati</taxon>
        <taxon>Pseudomonadota</taxon>
        <taxon>Gammaproteobacteria</taxon>
        <taxon>Lysobacterales</taxon>
        <taxon>Rhodanobacteraceae</taxon>
        <taxon>Tahibacter</taxon>
    </lineage>
</organism>
<sequence>MEPAQEAGAASPAPPADTAAVLFALVAGEASGDQLGAGLIVALRERFPQARFVGIGGPRMIEAGLEAWYPAEKLAVMGLVEVLRHLPELLRIRADLLRRVAALRPAAFIGIDAPDFNLALERKLKQRGIRTVHYVSPSIWAWRESRAAKMGASADLVLCLFPMEPPIYQRYGVAARFVGHPMADRFALVSERLPARADLGLSDQAPVLALLPGSRLGEIRRLGADFLQAARRCQQQIPQLQVIAPMANRACREAFEQVADSVGIDLRSDDPESRGSIELVDGKAQQALLAADIVLVASGTAALEAMLAKRPMVVAYKVAPWTYRLVTWFKLLRTTRFSLPNVLAERELVPEILQQACTPQALADAVLALYADSNGRVALVAEFERLHRLLIGDADRGAAAAVAELVHNAG</sequence>
<dbReference type="RefSeq" id="WP_133818631.1">
    <property type="nucleotide sequence ID" value="NZ_SNZH01000006.1"/>
</dbReference>
<dbReference type="EMBL" id="SNZH01000006">
    <property type="protein sequence ID" value="TDR43877.1"/>
    <property type="molecule type" value="Genomic_DNA"/>
</dbReference>
<evidence type="ECO:0000256" key="8">
    <source>
        <dbReference type="ARBA" id="ARBA00022679"/>
    </source>
</evidence>
<dbReference type="GO" id="GO:0005543">
    <property type="term" value="F:phospholipid binding"/>
    <property type="evidence" value="ECO:0007669"/>
    <property type="project" value="TreeGrafter"/>
</dbReference>
<dbReference type="Pfam" id="PF02684">
    <property type="entry name" value="LpxB"/>
    <property type="match status" value="1"/>
</dbReference>
<comment type="caution">
    <text evidence="12">The sequence shown here is derived from an EMBL/GenBank/DDBJ whole genome shotgun (WGS) entry which is preliminary data.</text>
</comment>
<dbReference type="HAMAP" id="MF_00392">
    <property type="entry name" value="LpxB"/>
    <property type="match status" value="1"/>
</dbReference>
<dbReference type="Proteomes" id="UP000295293">
    <property type="component" value="Unassembled WGS sequence"/>
</dbReference>
<dbReference type="OrthoDB" id="9801642at2"/>
<evidence type="ECO:0000313" key="12">
    <source>
        <dbReference type="EMBL" id="TDR43877.1"/>
    </source>
</evidence>
<gene>
    <name evidence="11" type="primary">lpxB</name>
    <name evidence="12" type="ORF">DFR29_10619</name>
</gene>
<evidence type="ECO:0000313" key="13">
    <source>
        <dbReference type="Proteomes" id="UP000295293"/>
    </source>
</evidence>
<evidence type="ECO:0000256" key="7">
    <source>
        <dbReference type="ARBA" id="ARBA00022676"/>
    </source>
</evidence>
<evidence type="ECO:0000256" key="3">
    <source>
        <dbReference type="ARBA" id="ARBA00012687"/>
    </source>
</evidence>
<evidence type="ECO:0000256" key="1">
    <source>
        <dbReference type="ARBA" id="ARBA00002056"/>
    </source>
</evidence>
<dbReference type="PANTHER" id="PTHR30372">
    <property type="entry name" value="LIPID-A-DISACCHARIDE SYNTHASE"/>
    <property type="match status" value="1"/>
</dbReference>
<comment type="function">
    <text evidence="1 11">Condensation of UDP-2,3-diacylglucosamine and 2,3-diacylglucosamine-1-phosphate to form lipid A disaccharide, a precursor of lipid A, a phosphorylated glycolipid that anchors the lipopolysaccharide to the outer membrane of the cell.</text>
</comment>
<dbReference type="EC" id="2.4.1.182" evidence="3 11"/>
<keyword evidence="9 11" id="KW-0443">Lipid metabolism</keyword>
<comment type="catalytic activity">
    <reaction evidence="10 11">
        <text>a lipid X + a UDP-2-N,3-O-bis[(3R)-3-hydroxyacyl]-alpha-D-glucosamine = a lipid A disaccharide + UDP + H(+)</text>
        <dbReference type="Rhea" id="RHEA:67828"/>
        <dbReference type="ChEBI" id="CHEBI:15378"/>
        <dbReference type="ChEBI" id="CHEBI:58223"/>
        <dbReference type="ChEBI" id="CHEBI:137748"/>
        <dbReference type="ChEBI" id="CHEBI:176338"/>
        <dbReference type="ChEBI" id="CHEBI:176343"/>
        <dbReference type="EC" id="2.4.1.182"/>
    </reaction>
</comment>
<evidence type="ECO:0000256" key="11">
    <source>
        <dbReference type="HAMAP-Rule" id="MF_00392"/>
    </source>
</evidence>
<name>A0A4R6YY07_9GAMM</name>
<proteinExistence type="inferred from homology"/>
<evidence type="ECO:0000256" key="5">
    <source>
        <dbReference type="ARBA" id="ARBA00022516"/>
    </source>
</evidence>
<evidence type="ECO:0000256" key="10">
    <source>
        <dbReference type="ARBA" id="ARBA00048975"/>
    </source>
</evidence>
<dbReference type="UniPathway" id="UPA00973"/>
<dbReference type="GO" id="GO:0008915">
    <property type="term" value="F:lipid-A-disaccharide synthase activity"/>
    <property type="evidence" value="ECO:0007669"/>
    <property type="project" value="UniProtKB-UniRule"/>
</dbReference>
<dbReference type="AlphaFoldDB" id="A0A4R6YY07"/>
<evidence type="ECO:0000256" key="4">
    <source>
        <dbReference type="ARBA" id="ARBA00020902"/>
    </source>
</evidence>
<evidence type="ECO:0000256" key="9">
    <source>
        <dbReference type="ARBA" id="ARBA00023098"/>
    </source>
</evidence>
<keyword evidence="13" id="KW-1185">Reference proteome</keyword>
<keyword evidence="7 11" id="KW-0328">Glycosyltransferase</keyword>
<dbReference type="InterPro" id="IPR003835">
    <property type="entry name" value="Glyco_trans_19"/>
</dbReference>
<comment type="similarity">
    <text evidence="2 11">Belongs to the LpxB family.</text>
</comment>
<dbReference type="NCBIfam" id="TIGR00215">
    <property type="entry name" value="lpxB"/>
    <property type="match status" value="1"/>
</dbReference>
<keyword evidence="6 11" id="KW-0441">Lipid A biosynthesis</keyword>
<comment type="pathway">
    <text evidence="11">Bacterial outer membrane biogenesis; LPS lipid A biosynthesis.</text>
</comment>
<keyword evidence="5 11" id="KW-0444">Lipid biosynthesis</keyword>
<dbReference type="PANTHER" id="PTHR30372:SF4">
    <property type="entry name" value="LIPID-A-DISACCHARIDE SYNTHASE, MITOCHONDRIAL-RELATED"/>
    <property type="match status" value="1"/>
</dbReference>
<dbReference type="GO" id="GO:0016020">
    <property type="term" value="C:membrane"/>
    <property type="evidence" value="ECO:0007669"/>
    <property type="project" value="GOC"/>
</dbReference>
<keyword evidence="8 11" id="KW-0808">Transferase</keyword>
<evidence type="ECO:0000256" key="6">
    <source>
        <dbReference type="ARBA" id="ARBA00022556"/>
    </source>
</evidence>
<protein>
    <recommendedName>
        <fullName evidence="4 11">Lipid-A-disaccharide synthase</fullName>
        <ecNumber evidence="3 11">2.4.1.182</ecNumber>
    </recommendedName>
</protein>
<reference evidence="12 13" key="1">
    <citation type="submission" date="2019-03" db="EMBL/GenBank/DDBJ databases">
        <title>Genomic Encyclopedia of Type Strains, Phase IV (KMG-IV): sequencing the most valuable type-strain genomes for metagenomic binning, comparative biology and taxonomic classification.</title>
        <authorList>
            <person name="Goeker M."/>
        </authorList>
    </citation>
    <scope>NUCLEOTIDE SEQUENCE [LARGE SCALE GENOMIC DNA]</scope>
    <source>
        <strain evidence="12 13">DSM 21667</strain>
    </source>
</reference>
<evidence type="ECO:0000256" key="2">
    <source>
        <dbReference type="ARBA" id="ARBA00007868"/>
    </source>
</evidence>